<name>A0A3M6R190_9BURK</name>
<dbReference type="EMBL" id="RDQO01000001">
    <property type="protein sequence ID" value="RMX08502.1"/>
    <property type="molecule type" value="Genomic_DNA"/>
</dbReference>
<proteinExistence type="predicted"/>
<gene>
    <name evidence="1" type="ORF">D8I35_05340</name>
</gene>
<evidence type="ECO:0000313" key="2">
    <source>
        <dbReference type="Proteomes" id="UP000278006"/>
    </source>
</evidence>
<keyword evidence="2" id="KW-1185">Reference proteome</keyword>
<dbReference type="AlphaFoldDB" id="A0A3M6R190"/>
<sequence length="241" mass="27509">MVAAFILINHASTGQLLARFIRNPSARKATNAATMREELLRLFLLLHESLKPLRIKAKARLFGRLWRLAKPSRHMRLVLHLLKCLHAHAMHLLRRENMLTVAQCHRHILARKQAARAQMLRQFGSWRARLREQAARHGHAGNLNRRRWRAILRRQSTGRLDAHRDQILMTHLVGRVGGHHKRALGKIGAHAVRGTGAGSDNGSALWEQPARLVHLLPLLLVFDVKSVHMAKVPLSRDSRED</sequence>
<protein>
    <submittedName>
        <fullName evidence="1">Uncharacterized protein</fullName>
    </submittedName>
</protein>
<comment type="caution">
    <text evidence="1">The sequence shown here is derived from an EMBL/GenBank/DDBJ whole genome shotgun (WGS) entry which is preliminary data.</text>
</comment>
<dbReference type="Proteomes" id="UP000278006">
    <property type="component" value="Unassembled WGS sequence"/>
</dbReference>
<reference evidence="1 2" key="1">
    <citation type="submission" date="2018-10" db="EMBL/GenBank/DDBJ databases">
        <title>Draft genome of Cortibacter populi DSM10536.</title>
        <authorList>
            <person name="Bernier A.-M."/>
            <person name="Bernard K."/>
        </authorList>
    </citation>
    <scope>NUCLEOTIDE SEQUENCE [LARGE SCALE GENOMIC DNA]</scope>
    <source>
        <strain evidence="1 2">DSM 105136</strain>
    </source>
</reference>
<evidence type="ECO:0000313" key="1">
    <source>
        <dbReference type="EMBL" id="RMX08502.1"/>
    </source>
</evidence>
<organism evidence="1 2">
    <name type="scientific">Corticibacter populi</name>
    <dbReference type="NCBI Taxonomy" id="1550736"/>
    <lineage>
        <taxon>Bacteria</taxon>
        <taxon>Pseudomonadati</taxon>
        <taxon>Pseudomonadota</taxon>
        <taxon>Betaproteobacteria</taxon>
        <taxon>Burkholderiales</taxon>
        <taxon>Comamonadaceae</taxon>
        <taxon>Corticibacter</taxon>
    </lineage>
</organism>
<accession>A0A3M6R190</accession>